<reference evidence="2 3" key="1">
    <citation type="submission" date="2024-11" db="EMBL/GenBank/DDBJ databases">
        <authorList>
            <person name="Heng Y.C."/>
            <person name="Lim A.C.H."/>
            <person name="Lee J.K.Y."/>
            <person name="Kittelmann S."/>
        </authorList>
    </citation>
    <scope>NUCLEOTIDE SEQUENCE [LARGE SCALE GENOMIC DNA]</scope>
    <source>
        <strain evidence="2 3">WILCCON 0269</strain>
    </source>
</reference>
<evidence type="ECO:0000313" key="2">
    <source>
        <dbReference type="EMBL" id="MFL0196031.1"/>
    </source>
</evidence>
<evidence type="ECO:0000313" key="3">
    <source>
        <dbReference type="Proteomes" id="UP001623660"/>
    </source>
</evidence>
<proteinExistence type="predicted"/>
<protein>
    <submittedName>
        <fullName evidence="2">DUF4365 domain-containing protein</fullName>
    </submittedName>
</protein>
<organism evidence="2 3">
    <name type="scientific">Candidatus Clostridium eludens</name>
    <dbReference type="NCBI Taxonomy" id="3381663"/>
    <lineage>
        <taxon>Bacteria</taxon>
        <taxon>Bacillati</taxon>
        <taxon>Bacillota</taxon>
        <taxon>Clostridia</taxon>
        <taxon>Eubacteriales</taxon>
        <taxon>Clostridiaceae</taxon>
        <taxon>Clostridium</taxon>
    </lineage>
</organism>
<dbReference type="EMBL" id="JBJHZX010000014">
    <property type="protein sequence ID" value="MFL0196031.1"/>
    <property type="molecule type" value="Genomic_DNA"/>
</dbReference>
<comment type="caution">
    <text evidence="2">The sequence shown here is derived from an EMBL/GenBank/DDBJ whole genome shotgun (WGS) entry which is preliminary data.</text>
</comment>
<dbReference type="Proteomes" id="UP001623660">
    <property type="component" value="Unassembled WGS sequence"/>
</dbReference>
<sequence length="599" mass="70499">MKLPGYTDNAKQDDKTVSLLKYILASHERVMSNFIVSGDKYPNIDGFIELVNDNSEPIGKFEVQIKTLPKNHNGKYPNMPVSTINYAMEVSDSPVLFIYGDTDKQKLYWIHASQDYLKELPIRPNQKSKSINLKLENEISISNTNYIIDWTNTILEHKKKYKYYLVHRQEYDDLKKFSDASLGMREDYFKEVHNFLDYYNNLLDTDFQVVKDFFYPSSWKVGISIHNYSKNYVGFSIYPISYFENNVQIRIMSDAEAKNFNDKYNNFRMCNYNPIRNHYKALAYELIKDKIKVILKNFFLSIDNNSRALYSNILFTFMDMIAAQYKFRESETLKGTYFNDSCDINEVSIVVTKLLPVIFAELSSKSINKGYYTRVVGQVPIFDPFSGLAIIHEDTNLEELYKSLEKGELSYEPIILYNEKFPFTTLLDSIRILKSLGIGSVKRIFKPRNYIRMSNYGSSFWNVWDNNDLLVNLKSYVTNVYDSYHKFLRHNFSRLYEELKLTKNDIDVYIKLVKTEDDNICPSYDVLFYKDIVETPNVNIITEENGDSMIRDIDWNVFSKQVSGIFENNIDRLSILNKCYALLEGKLFKYIDEKIHYYK</sequence>
<keyword evidence="3" id="KW-1185">Reference proteome</keyword>
<dbReference type="Pfam" id="PF14280">
    <property type="entry name" value="DUF4365"/>
    <property type="match status" value="1"/>
</dbReference>
<name>A0ABW8SJU6_9CLOT</name>
<dbReference type="RefSeq" id="WP_406792147.1">
    <property type="nucleotide sequence ID" value="NZ_JBJHZX010000014.1"/>
</dbReference>
<accession>A0ABW8SJU6</accession>
<feature type="domain" description="DUF4365" evidence="1">
    <location>
        <begin position="33"/>
        <end position="141"/>
    </location>
</feature>
<dbReference type="InterPro" id="IPR025375">
    <property type="entry name" value="DUF4365"/>
</dbReference>
<evidence type="ECO:0000259" key="1">
    <source>
        <dbReference type="Pfam" id="PF14280"/>
    </source>
</evidence>
<gene>
    <name evidence="2" type="ORF">ACJDU8_10705</name>
</gene>